<comment type="caution">
    <text evidence="1">The sequence shown here is derived from an EMBL/GenBank/DDBJ whole genome shotgun (WGS) entry which is preliminary data.</text>
</comment>
<gene>
    <name evidence="1" type="ORF">PGT21_015799</name>
</gene>
<protein>
    <submittedName>
        <fullName evidence="1">Uncharacterized protein</fullName>
    </submittedName>
</protein>
<dbReference type="EMBL" id="VSWC01000144">
    <property type="protein sequence ID" value="KAA1077677.1"/>
    <property type="molecule type" value="Genomic_DNA"/>
</dbReference>
<reference evidence="1 2" key="1">
    <citation type="submission" date="2019-05" db="EMBL/GenBank/DDBJ databases">
        <title>Emergence of the Ug99 lineage of the wheat stem rust pathogen through somatic hybridization.</title>
        <authorList>
            <person name="Li F."/>
            <person name="Upadhyaya N.M."/>
            <person name="Sperschneider J."/>
            <person name="Matny O."/>
            <person name="Nguyen-Phuc H."/>
            <person name="Mago R."/>
            <person name="Raley C."/>
            <person name="Miller M.E."/>
            <person name="Silverstein K.A.T."/>
            <person name="Henningsen E."/>
            <person name="Hirsch C.D."/>
            <person name="Visser B."/>
            <person name="Pretorius Z.A."/>
            <person name="Steffenson B.J."/>
            <person name="Schwessinger B."/>
            <person name="Dodds P.N."/>
            <person name="Figueroa M."/>
        </authorList>
    </citation>
    <scope>NUCLEOTIDE SEQUENCE [LARGE SCALE GENOMIC DNA]</scope>
    <source>
        <strain evidence="1">21-0</strain>
    </source>
</reference>
<keyword evidence="2" id="KW-1185">Reference proteome</keyword>
<name>A0A5B0MKQ2_PUCGR</name>
<dbReference type="AlphaFoldDB" id="A0A5B0MKQ2"/>
<dbReference type="Proteomes" id="UP000324748">
    <property type="component" value="Unassembled WGS sequence"/>
</dbReference>
<proteinExistence type="predicted"/>
<evidence type="ECO:0000313" key="2">
    <source>
        <dbReference type="Proteomes" id="UP000324748"/>
    </source>
</evidence>
<accession>A0A5B0MKQ2</accession>
<sequence length="165" mass="19556">MRGDEKLMVDGLSRFPYQWPTMMIERLKNNLWIIGKKRRSSRERKANDNDCSDILTRETGFNSLDEALHTTRIIALRLTVKVTCQPLIMNREKDYQQYVLQRRWAERDNFIGIRHWTSPLYKETRNPLGLTILTTSSKNSSFSQALKKNKKREPCFLNLYITIND</sequence>
<evidence type="ECO:0000313" key="1">
    <source>
        <dbReference type="EMBL" id="KAA1077677.1"/>
    </source>
</evidence>
<organism evidence="1 2">
    <name type="scientific">Puccinia graminis f. sp. tritici</name>
    <dbReference type="NCBI Taxonomy" id="56615"/>
    <lineage>
        <taxon>Eukaryota</taxon>
        <taxon>Fungi</taxon>
        <taxon>Dikarya</taxon>
        <taxon>Basidiomycota</taxon>
        <taxon>Pucciniomycotina</taxon>
        <taxon>Pucciniomycetes</taxon>
        <taxon>Pucciniales</taxon>
        <taxon>Pucciniaceae</taxon>
        <taxon>Puccinia</taxon>
    </lineage>
</organism>